<dbReference type="EMBL" id="LGRX02003313">
    <property type="protein sequence ID" value="KAK3282436.1"/>
    <property type="molecule type" value="Genomic_DNA"/>
</dbReference>
<comment type="catalytic activity">
    <reaction evidence="13">
        <text>a 1,2-diacyl-sn-glycerol + H2O = a 2-acylglycerol + a fatty acid + H(+)</text>
        <dbReference type="Rhea" id="RHEA:33275"/>
        <dbReference type="ChEBI" id="CHEBI:15377"/>
        <dbReference type="ChEBI" id="CHEBI:15378"/>
        <dbReference type="ChEBI" id="CHEBI:17389"/>
        <dbReference type="ChEBI" id="CHEBI:17815"/>
        <dbReference type="ChEBI" id="CHEBI:28868"/>
        <dbReference type="EC" id="3.1.1.116"/>
    </reaction>
    <physiologicalReaction direction="left-to-right" evidence="13">
        <dbReference type="Rhea" id="RHEA:33276"/>
    </physiologicalReaction>
</comment>
<keyword evidence="5" id="KW-0812">Transmembrane</keyword>
<dbReference type="GO" id="GO:0016042">
    <property type="term" value="P:lipid catabolic process"/>
    <property type="evidence" value="ECO:0007669"/>
    <property type="project" value="UniProtKB-KW"/>
</dbReference>
<dbReference type="EC" id="3.1.1.116" evidence="14"/>
<evidence type="ECO:0000256" key="13">
    <source>
        <dbReference type="ARBA" id="ARBA00024531"/>
    </source>
</evidence>
<gene>
    <name evidence="17" type="ORF">CYMTET_9823</name>
</gene>
<comment type="subcellular location">
    <subcellularLocation>
        <location evidence="2">Cell membrane</location>
        <topology evidence="2">Multi-pass membrane protein</topology>
    </subcellularLocation>
</comment>
<organism evidence="17 18">
    <name type="scientific">Cymbomonas tetramitiformis</name>
    <dbReference type="NCBI Taxonomy" id="36881"/>
    <lineage>
        <taxon>Eukaryota</taxon>
        <taxon>Viridiplantae</taxon>
        <taxon>Chlorophyta</taxon>
        <taxon>Pyramimonadophyceae</taxon>
        <taxon>Pyramimonadales</taxon>
        <taxon>Pyramimonadaceae</taxon>
        <taxon>Cymbomonas</taxon>
    </lineage>
</organism>
<sequence length="434" mass="46491">MVRKCFQVAVACVASFGLAGYMWHNQPDVTQADADDSTSFESPAVLARKLYTAALAANHTLSQRDPFVNRPFAAFAAIRAFSNVVQSADLEQLLSRPAGSEASKPTIPSVKQMMELQAAFDLADAAYDLRTTLEPKMHKRGYYLMSHEDGSVPGRVAYYMAFSPASRTAIIGLKGTGTPADVMTDLICRAVPLSRPDGSVAYVHEGMSNAAQAVLHEVFPTLEHLLLPHGYRVLVTGHSLGAGTAALLGLALRDKLNAAPLHQKVGSDGEGWASRVEVLAFATPPVMDVTTALSCQSFVTSVVNRRDVIPRSSLMNLVMLMNALSEVDKRLQETNGDPSTFSLSSKDATALVRRAMDIPGNPKDFLYVPGQVVLMSAEQVGLLRATLTDGTAPSLRCIHFDMAMFSDHLSHGHKTSLAALAGAHAQPETASAEL</sequence>
<keyword evidence="4" id="KW-0597">Phosphoprotein</keyword>
<dbReference type="PANTHER" id="PTHR45792">
    <property type="entry name" value="DIACYLGLYCEROL LIPASE HOMOLOG-RELATED"/>
    <property type="match status" value="1"/>
</dbReference>
<evidence type="ECO:0000256" key="2">
    <source>
        <dbReference type="ARBA" id="ARBA00004651"/>
    </source>
</evidence>
<dbReference type="AlphaFoldDB" id="A0AAE0LEG7"/>
<evidence type="ECO:0000256" key="15">
    <source>
        <dbReference type="SAM" id="SignalP"/>
    </source>
</evidence>
<dbReference type="SUPFAM" id="SSF53474">
    <property type="entry name" value="alpha/beta-Hydrolases"/>
    <property type="match status" value="1"/>
</dbReference>
<evidence type="ECO:0000256" key="12">
    <source>
        <dbReference type="ARBA" id="ARBA00023136"/>
    </source>
</evidence>
<keyword evidence="3" id="KW-1003">Cell membrane</keyword>
<reference evidence="17 18" key="1">
    <citation type="journal article" date="2015" name="Genome Biol. Evol.">
        <title>Comparative Genomics of a Bacterivorous Green Alga Reveals Evolutionary Causalities and Consequences of Phago-Mixotrophic Mode of Nutrition.</title>
        <authorList>
            <person name="Burns J.A."/>
            <person name="Paasch A."/>
            <person name="Narechania A."/>
            <person name="Kim E."/>
        </authorList>
    </citation>
    <scope>NUCLEOTIDE SEQUENCE [LARGE SCALE GENOMIC DNA]</scope>
    <source>
        <strain evidence="17 18">PLY_AMNH</strain>
    </source>
</reference>
<dbReference type="InterPro" id="IPR029058">
    <property type="entry name" value="AB_hydrolase_fold"/>
</dbReference>
<evidence type="ECO:0000256" key="8">
    <source>
        <dbReference type="ARBA" id="ARBA00022837"/>
    </source>
</evidence>
<evidence type="ECO:0000256" key="3">
    <source>
        <dbReference type="ARBA" id="ARBA00022475"/>
    </source>
</evidence>
<accession>A0AAE0LEG7</accession>
<keyword evidence="10" id="KW-1133">Transmembrane helix</keyword>
<evidence type="ECO:0000313" key="18">
    <source>
        <dbReference type="Proteomes" id="UP001190700"/>
    </source>
</evidence>
<evidence type="ECO:0000256" key="9">
    <source>
        <dbReference type="ARBA" id="ARBA00022963"/>
    </source>
</evidence>
<dbReference type="CDD" id="cd00519">
    <property type="entry name" value="Lipase_3"/>
    <property type="match status" value="1"/>
</dbReference>
<comment type="caution">
    <text evidence="17">The sequence shown here is derived from an EMBL/GenBank/DDBJ whole genome shotgun (WGS) entry which is preliminary data.</text>
</comment>
<dbReference type="InterPro" id="IPR002921">
    <property type="entry name" value="Fungal_lipase-type"/>
</dbReference>
<dbReference type="Proteomes" id="UP001190700">
    <property type="component" value="Unassembled WGS sequence"/>
</dbReference>
<evidence type="ECO:0000256" key="5">
    <source>
        <dbReference type="ARBA" id="ARBA00022692"/>
    </source>
</evidence>
<keyword evidence="8" id="KW-0106">Calcium</keyword>
<evidence type="ECO:0000259" key="16">
    <source>
        <dbReference type="Pfam" id="PF01764"/>
    </source>
</evidence>
<feature type="signal peptide" evidence="15">
    <location>
        <begin position="1"/>
        <end position="19"/>
    </location>
</feature>
<feature type="domain" description="Fungal lipase-type" evidence="16">
    <location>
        <begin position="171"/>
        <end position="315"/>
    </location>
</feature>
<keyword evidence="18" id="KW-1185">Reference proteome</keyword>
<dbReference type="GO" id="GO:0005886">
    <property type="term" value="C:plasma membrane"/>
    <property type="evidence" value="ECO:0007669"/>
    <property type="project" value="UniProtKB-SubCell"/>
</dbReference>
<protein>
    <recommendedName>
        <fullName evidence="14">sn-1-specific diacylglycerol lipase</fullName>
        <ecNumber evidence="14">3.1.1.116</ecNumber>
    </recommendedName>
</protein>
<evidence type="ECO:0000256" key="7">
    <source>
        <dbReference type="ARBA" id="ARBA00022801"/>
    </source>
</evidence>
<keyword evidence="7" id="KW-0378">Hydrolase</keyword>
<dbReference type="GO" id="GO:0046872">
    <property type="term" value="F:metal ion binding"/>
    <property type="evidence" value="ECO:0007669"/>
    <property type="project" value="UniProtKB-KW"/>
</dbReference>
<keyword evidence="6" id="KW-0479">Metal-binding</keyword>
<evidence type="ECO:0000256" key="1">
    <source>
        <dbReference type="ARBA" id="ARBA00001913"/>
    </source>
</evidence>
<keyword evidence="12" id="KW-0472">Membrane</keyword>
<keyword evidence="11" id="KW-0443">Lipid metabolism</keyword>
<evidence type="ECO:0000256" key="14">
    <source>
        <dbReference type="ARBA" id="ARBA00026104"/>
    </source>
</evidence>
<evidence type="ECO:0000256" key="4">
    <source>
        <dbReference type="ARBA" id="ARBA00022553"/>
    </source>
</evidence>
<feature type="chain" id="PRO_5042285549" description="sn-1-specific diacylglycerol lipase" evidence="15">
    <location>
        <begin position="20"/>
        <end position="434"/>
    </location>
</feature>
<dbReference type="PANTHER" id="PTHR45792:SF8">
    <property type="entry name" value="DIACYLGLYCEROL LIPASE-ALPHA"/>
    <property type="match status" value="1"/>
</dbReference>
<dbReference type="InterPro" id="IPR052214">
    <property type="entry name" value="DAG_Lipase-Related"/>
</dbReference>
<dbReference type="GO" id="GO:0016298">
    <property type="term" value="F:lipase activity"/>
    <property type="evidence" value="ECO:0007669"/>
    <property type="project" value="TreeGrafter"/>
</dbReference>
<proteinExistence type="predicted"/>
<comment type="cofactor">
    <cofactor evidence="1">
        <name>Ca(2+)</name>
        <dbReference type="ChEBI" id="CHEBI:29108"/>
    </cofactor>
</comment>
<name>A0AAE0LEG7_9CHLO</name>
<keyword evidence="9" id="KW-0442">Lipid degradation</keyword>
<dbReference type="Gene3D" id="3.40.50.1820">
    <property type="entry name" value="alpha/beta hydrolase"/>
    <property type="match status" value="1"/>
</dbReference>
<keyword evidence="15" id="KW-0732">Signal</keyword>
<evidence type="ECO:0000313" key="17">
    <source>
        <dbReference type="EMBL" id="KAK3282436.1"/>
    </source>
</evidence>
<dbReference type="Pfam" id="PF01764">
    <property type="entry name" value="Lipase_3"/>
    <property type="match status" value="1"/>
</dbReference>
<evidence type="ECO:0000256" key="11">
    <source>
        <dbReference type="ARBA" id="ARBA00023098"/>
    </source>
</evidence>
<evidence type="ECO:0000256" key="10">
    <source>
        <dbReference type="ARBA" id="ARBA00022989"/>
    </source>
</evidence>
<evidence type="ECO:0000256" key="6">
    <source>
        <dbReference type="ARBA" id="ARBA00022723"/>
    </source>
</evidence>